<dbReference type="OrthoDB" id="1877767at2759"/>
<dbReference type="InterPro" id="IPR019481">
    <property type="entry name" value="TFIIIC_triple_barrel"/>
</dbReference>
<dbReference type="PANTHER" id="PTHR21860:SF2">
    <property type="entry name" value="GENERAL TRANSCRIPTION FACTOR 3C POLYPEPTIDE 6"/>
    <property type="match status" value="1"/>
</dbReference>
<feature type="domain" description="Transcription factor TFIIIC triple barrel" evidence="2">
    <location>
        <begin position="8"/>
        <end position="108"/>
    </location>
</feature>
<accession>A0A2T9Z529</accession>
<gene>
    <name evidence="3" type="ORF">BB559_000466</name>
</gene>
<dbReference type="InterPro" id="IPR042771">
    <property type="entry name" value="GTF3C6-like"/>
</dbReference>
<reference evidence="3 4" key="1">
    <citation type="journal article" date="2018" name="MBio">
        <title>Comparative Genomics Reveals the Core Gene Toolbox for the Fungus-Insect Symbiosis.</title>
        <authorList>
            <person name="Wang Y."/>
            <person name="Stata M."/>
            <person name="Wang W."/>
            <person name="Stajich J.E."/>
            <person name="White M.M."/>
            <person name="Moncalvo J.M."/>
        </authorList>
    </citation>
    <scope>NUCLEOTIDE SEQUENCE [LARGE SCALE GENOMIC DNA]</scope>
    <source>
        <strain evidence="3 4">AUS-77-4</strain>
    </source>
</reference>
<name>A0A2T9Z529_9FUNG</name>
<dbReference type="EMBL" id="MBFT01000022">
    <property type="protein sequence ID" value="PVU99708.1"/>
    <property type="molecule type" value="Genomic_DNA"/>
</dbReference>
<dbReference type="Pfam" id="PF10419">
    <property type="entry name" value="TFIIIC_sub6"/>
    <property type="match status" value="1"/>
</dbReference>
<evidence type="ECO:0000259" key="2">
    <source>
        <dbReference type="Pfam" id="PF10419"/>
    </source>
</evidence>
<comment type="caution">
    <text evidence="3">The sequence shown here is derived from an EMBL/GenBank/DDBJ whole genome shotgun (WGS) entry which is preliminary data.</text>
</comment>
<dbReference type="AlphaFoldDB" id="A0A2T9Z529"/>
<dbReference type="STRING" id="61424.A0A2T9Z529"/>
<sequence length="111" mass="12526">MEPDYTIEEQVTFVLANFENDDIGQQYAHKNYQIIGIEEGAPFIQIGSKVYRGEIDATLGSMMFFEYSNSTTEEIPKDADQSKKQKKDSGPGLIATTNKIINFQQVLLDPK</sequence>
<dbReference type="GO" id="GO:0006383">
    <property type="term" value="P:transcription by RNA polymerase III"/>
    <property type="evidence" value="ECO:0007669"/>
    <property type="project" value="InterPro"/>
</dbReference>
<protein>
    <recommendedName>
        <fullName evidence="2">Transcription factor TFIIIC triple barrel domain-containing protein</fullName>
    </recommendedName>
</protein>
<proteinExistence type="predicted"/>
<dbReference type="Gene3D" id="2.60.40.4370">
    <property type="match status" value="1"/>
</dbReference>
<dbReference type="PANTHER" id="PTHR21860">
    <property type="entry name" value="TRANSCRIPTION INITIATION FACTOR IIIC TFIIIC , POLYPEPTIDE 6-RELATED"/>
    <property type="match status" value="1"/>
</dbReference>
<evidence type="ECO:0000313" key="4">
    <source>
        <dbReference type="Proteomes" id="UP000245699"/>
    </source>
</evidence>
<feature type="region of interest" description="Disordered" evidence="1">
    <location>
        <begin position="73"/>
        <end position="93"/>
    </location>
</feature>
<evidence type="ECO:0000256" key="1">
    <source>
        <dbReference type="SAM" id="MobiDB-lite"/>
    </source>
</evidence>
<keyword evidence="4" id="KW-1185">Reference proteome</keyword>
<feature type="compositionally biased region" description="Basic and acidic residues" evidence="1">
    <location>
        <begin position="74"/>
        <end position="89"/>
    </location>
</feature>
<dbReference type="Proteomes" id="UP000245699">
    <property type="component" value="Unassembled WGS sequence"/>
</dbReference>
<dbReference type="GO" id="GO:0000127">
    <property type="term" value="C:transcription factor TFIIIC complex"/>
    <property type="evidence" value="ECO:0007669"/>
    <property type="project" value="TreeGrafter"/>
</dbReference>
<organism evidence="3 4">
    <name type="scientific">Furculomyces boomerangus</name>
    <dbReference type="NCBI Taxonomy" id="61424"/>
    <lineage>
        <taxon>Eukaryota</taxon>
        <taxon>Fungi</taxon>
        <taxon>Fungi incertae sedis</taxon>
        <taxon>Zoopagomycota</taxon>
        <taxon>Kickxellomycotina</taxon>
        <taxon>Harpellomycetes</taxon>
        <taxon>Harpellales</taxon>
        <taxon>Harpellaceae</taxon>
        <taxon>Furculomyces</taxon>
    </lineage>
</organism>
<evidence type="ECO:0000313" key="3">
    <source>
        <dbReference type="EMBL" id="PVU99708.1"/>
    </source>
</evidence>